<dbReference type="EMBL" id="CAJVPT010008765">
    <property type="protein sequence ID" value="CAG8555046.1"/>
    <property type="molecule type" value="Genomic_DNA"/>
</dbReference>
<organism evidence="1 2">
    <name type="scientific">Acaulospora colombiana</name>
    <dbReference type="NCBI Taxonomy" id="27376"/>
    <lineage>
        <taxon>Eukaryota</taxon>
        <taxon>Fungi</taxon>
        <taxon>Fungi incertae sedis</taxon>
        <taxon>Mucoromycota</taxon>
        <taxon>Glomeromycotina</taxon>
        <taxon>Glomeromycetes</taxon>
        <taxon>Diversisporales</taxon>
        <taxon>Acaulosporaceae</taxon>
        <taxon>Acaulospora</taxon>
    </lineage>
</organism>
<protein>
    <submittedName>
        <fullName evidence="1">3372_t:CDS:1</fullName>
    </submittedName>
</protein>
<sequence length="100" mass="11288">MDSQTQNGKEVIPEVRLFIDNSVSAVDLSNSIVGQQNNADIKKMEGVPKKSNKEIDDFIPEESISKMTPVNLSQPCQKYPKSLEEKEIDSFLDVENKKIF</sequence>
<feature type="non-terminal residue" evidence="1">
    <location>
        <position position="100"/>
    </location>
</feature>
<keyword evidence="2" id="KW-1185">Reference proteome</keyword>
<gene>
    <name evidence="1" type="ORF">ACOLOM_LOCUS5008</name>
</gene>
<proteinExistence type="predicted"/>
<reference evidence="1" key="1">
    <citation type="submission" date="2021-06" db="EMBL/GenBank/DDBJ databases">
        <authorList>
            <person name="Kallberg Y."/>
            <person name="Tangrot J."/>
            <person name="Rosling A."/>
        </authorList>
    </citation>
    <scope>NUCLEOTIDE SEQUENCE</scope>
    <source>
        <strain evidence="1">CL356</strain>
    </source>
</reference>
<dbReference type="Proteomes" id="UP000789525">
    <property type="component" value="Unassembled WGS sequence"/>
</dbReference>
<accession>A0ACA9LWE7</accession>
<evidence type="ECO:0000313" key="2">
    <source>
        <dbReference type="Proteomes" id="UP000789525"/>
    </source>
</evidence>
<name>A0ACA9LWE7_9GLOM</name>
<evidence type="ECO:0000313" key="1">
    <source>
        <dbReference type="EMBL" id="CAG8555046.1"/>
    </source>
</evidence>
<comment type="caution">
    <text evidence="1">The sequence shown here is derived from an EMBL/GenBank/DDBJ whole genome shotgun (WGS) entry which is preliminary data.</text>
</comment>